<dbReference type="InterPro" id="IPR010982">
    <property type="entry name" value="Lambda_DNA-bd_dom_sf"/>
</dbReference>
<dbReference type="CDD" id="cd00093">
    <property type="entry name" value="HTH_XRE"/>
    <property type="match status" value="1"/>
</dbReference>
<dbReference type="STRING" id="550447.SAMN05428946_2690"/>
<evidence type="ECO:0000256" key="1">
    <source>
        <dbReference type="ARBA" id="ARBA00023125"/>
    </source>
</evidence>
<dbReference type="Gene3D" id="1.10.260.40">
    <property type="entry name" value="lambda repressor-like DNA-binding domains"/>
    <property type="match status" value="1"/>
</dbReference>
<dbReference type="PANTHER" id="PTHR46558">
    <property type="entry name" value="TRACRIPTIONAL REGULATORY PROTEIN-RELATED-RELATED"/>
    <property type="match status" value="1"/>
</dbReference>
<dbReference type="InterPro" id="IPR001387">
    <property type="entry name" value="Cro/C1-type_HTH"/>
</dbReference>
<dbReference type="SMART" id="SM00530">
    <property type="entry name" value="HTH_XRE"/>
    <property type="match status" value="1"/>
</dbReference>
<evidence type="ECO:0000259" key="2">
    <source>
        <dbReference type="PROSITE" id="PS50943"/>
    </source>
</evidence>
<reference evidence="4" key="1">
    <citation type="submission" date="2017-01" db="EMBL/GenBank/DDBJ databases">
        <authorList>
            <person name="Varghese N."/>
            <person name="Submissions S."/>
        </authorList>
    </citation>
    <scope>NUCLEOTIDE SEQUENCE [LARGE SCALE GENOMIC DNA]</scope>
    <source>
        <strain evidence="4">MNA4</strain>
    </source>
</reference>
<keyword evidence="1 3" id="KW-0238">DNA-binding</keyword>
<accession>A0A1U7PT55</accession>
<dbReference type="PANTHER" id="PTHR46558:SF14">
    <property type="entry name" value="HTH-TYPE TRANSCRIPTIONAL REGULATOR ANSR"/>
    <property type="match status" value="1"/>
</dbReference>
<name>A0A1U7PT55_9BACI</name>
<feature type="domain" description="HTH cro/C1-type" evidence="2">
    <location>
        <begin position="6"/>
        <end position="60"/>
    </location>
</feature>
<sequence>MLIKRLRSLRMKEKLTQAQMAEKIGVARTTYAMYEQGKREPDNETLAKIADYFGVTTDYLLGRTDEPVQPKHVQVGVSNEDYHSLSPYQKEVLDFMLASETLAFHDQPEDLLEALEDFEVYYEVWKKRRNKDK</sequence>
<dbReference type="RefSeq" id="WP_076759593.1">
    <property type="nucleotide sequence ID" value="NZ_FTPL01000004.1"/>
</dbReference>
<gene>
    <name evidence="3" type="ORF">SAMN05428946_2690</name>
</gene>
<protein>
    <submittedName>
        <fullName evidence="3">DNA-binding transcriptional regulator, XRE-family HTH domain</fullName>
    </submittedName>
</protein>
<dbReference type="GO" id="GO:0003677">
    <property type="term" value="F:DNA binding"/>
    <property type="evidence" value="ECO:0007669"/>
    <property type="project" value="UniProtKB-KW"/>
</dbReference>
<proteinExistence type="predicted"/>
<organism evidence="3 4">
    <name type="scientific">Edaphobacillus lindanitolerans</name>
    <dbReference type="NCBI Taxonomy" id="550447"/>
    <lineage>
        <taxon>Bacteria</taxon>
        <taxon>Bacillati</taxon>
        <taxon>Bacillota</taxon>
        <taxon>Bacilli</taxon>
        <taxon>Bacillales</taxon>
        <taxon>Bacillaceae</taxon>
        <taxon>Edaphobacillus</taxon>
    </lineage>
</organism>
<evidence type="ECO:0000313" key="4">
    <source>
        <dbReference type="Proteomes" id="UP000187550"/>
    </source>
</evidence>
<evidence type="ECO:0000313" key="3">
    <source>
        <dbReference type="EMBL" id="SIT91488.1"/>
    </source>
</evidence>
<dbReference type="EMBL" id="FTPL01000004">
    <property type="protein sequence ID" value="SIT91488.1"/>
    <property type="molecule type" value="Genomic_DNA"/>
</dbReference>
<dbReference type="SUPFAM" id="SSF47413">
    <property type="entry name" value="lambda repressor-like DNA-binding domains"/>
    <property type="match status" value="1"/>
</dbReference>
<dbReference type="Proteomes" id="UP000187550">
    <property type="component" value="Unassembled WGS sequence"/>
</dbReference>
<dbReference type="AlphaFoldDB" id="A0A1U7PT55"/>
<dbReference type="PROSITE" id="PS50943">
    <property type="entry name" value="HTH_CROC1"/>
    <property type="match status" value="1"/>
</dbReference>
<keyword evidence="4" id="KW-1185">Reference proteome</keyword>
<dbReference type="Pfam" id="PF01381">
    <property type="entry name" value="HTH_3"/>
    <property type="match status" value="1"/>
</dbReference>